<gene>
    <name evidence="1" type="ORF">FA95DRAFT_1373988</name>
</gene>
<accession>A0ACB8RQU0</accession>
<proteinExistence type="predicted"/>
<name>A0ACB8RQU0_9AGAM</name>
<sequence>MFWGIDSSIAMVASSYLVIAPISARSAHPCTTRPPPSPIAFAHQHRVSFLLSLSSSAASARCRRLPAWSATLPRYIQRQPRPQTSLDSQTWTPASSTALSTAWWWRRGIAESRDLTP</sequence>
<dbReference type="EMBL" id="MU275926">
    <property type="protein sequence ID" value="KAI0046400.1"/>
    <property type="molecule type" value="Genomic_DNA"/>
</dbReference>
<keyword evidence="2" id="KW-1185">Reference proteome</keyword>
<protein>
    <submittedName>
        <fullName evidence="1">Uncharacterized protein</fullName>
    </submittedName>
</protein>
<dbReference type="Proteomes" id="UP000814033">
    <property type="component" value="Unassembled WGS sequence"/>
</dbReference>
<organism evidence="1 2">
    <name type="scientific">Auriscalpium vulgare</name>
    <dbReference type="NCBI Taxonomy" id="40419"/>
    <lineage>
        <taxon>Eukaryota</taxon>
        <taxon>Fungi</taxon>
        <taxon>Dikarya</taxon>
        <taxon>Basidiomycota</taxon>
        <taxon>Agaricomycotina</taxon>
        <taxon>Agaricomycetes</taxon>
        <taxon>Russulales</taxon>
        <taxon>Auriscalpiaceae</taxon>
        <taxon>Auriscalpium</taxon>
    </lineage>
</organism>
<reference evidence="1" key="1">
    <citation type="submission" date="2021-02" db="EMBL/GenBank/DDBJ databases">
        <authorList>
            <consortium name="DOE Joint Genome Institute"/>
            <person name="Ahrendt S."/>
            <person name="Looney B.P."/>
            <person name="Miyauchi S."/>
            <person name="Morin E."/>
            <person name="Drula E."/>
            <person name="Courty P.E."/>
            <person name="Chicoki N."/>
            <person name="Fauchery L."/>
            <person name="Kohler A."/>
            <person name="Kuo A."/>
            <person name="Labutti K."/>
            <person name="Pangilinan J."/>
            <person name="Lipzen A."/>
            <person name="Riley R."/>
            <person name="Andreopoulos W."/>
            <person name="He G."/>
            <person name="Johnson J."/>
            <person name="Barry K.W."/>
            <person name="Grigoriev I.V."/>
            <person name="Nagy L."/>
            <person name="Hibbett D."/>
            <person name="Henrissat B."/>
            <person name="Matheny P.B."/>
            <person name="Labbe J."/>
            <person name="Martin F."/>
        </authorList>
    </citation>
    <scope>NUCLEOTIDE SEQUENCE</scope>
    <source>
        <strain evidence="1">FP105234-sp</strain>
    </source>
</reference>
<reference evidence="1" key="2">
    <citation type="journal article" date="2022" name="New Phytol.">
        <title>Evolutionary transition to the ectomycorrhizal habit in the genomes of a hyperdiverse lineage of mushroom-forming fungi.</title>
        <authorList>
            <person name="Looney B."/>
            <person name="Miyauchi S."/>
            <person name="Morin E."/>
            <person name="Drula E."/>
            <person name="Courty P.E."/>
            <person name="Kohler A."/>
            <person name="Kuo A."/>
            <person name="LaButti K."/>
            <person name="Pangilinan J."/>
            <person name="Lipzen A."/>
            <person name="Riley R."/>
            <person name="Andreopoulos W."/>
            <person name="He G."/>
            <person name="Johnson J."/>
            <person name="Nolan M."/>
            <person name="Tritt A."/>
            <person name="Barry K.W."/>
            <person name="Grigoriev I.V."/>
            <person name="Nagy L.G."/>
            <person name="Hibbett D."/>
            <person name="Henrissat B."/>
            <person name="Matheny P.B."/>
            <person name="Labbe J."/>
            <person name="Martin F.M."/>
        </authorList>
    </citation>
    <scope>NUCLEOTIDE SEQUENCE</scope>
    <source>
        <strain evidence="1">FP105234-sp</strain>
    </source>
</reference>
<comment type="caution">
    <text evidence="1">The sequence shown here is derived from an EMBL/GenBank/DDBJ whole genome shotgun (WGS) entry which is preliminary data.</text>
</comment>
<evidence type="ECO:0000313" key="2">
    <source>
        <dbReference type="Proteomes" id="UP000814033"/>
    </source>
</evidence>
<evidence type="ECO:0000313" key="1">
    <source>
        <dbReference type="EMBL" id="KAI0046400.1"/>
    </source>
</evidence>